<accession>C5KMI8</accession>
<proteinExistence type="predicted"/>
<feature type="non-terminal residue" evidence="1">
    <location>
        <position position="1"/>
    </location>
</feature>
<name>C5KMI8_PERM5</name>
<evidence type="ECO:0000313" key="1">
    <source>
        <dbReference type="EMBL" id="EER14305.1"/>
    </source>
</evidence>
<gene>
    <name evidence="1" type="ORF">Pmar_PMAR014299</name>
</gene>
<sequence length="55" mass="6075">VTPSPTELDNLMCVRNTLALHLARKSLPATIGTKRECERCPMASHCVAAHFILEK</sequence>
<dbReference type="Proteomes" id="UP000007800">
    <property type="component" value="Unassembled WGS sequence"/>
</dbReference>
<reference evidence="1 2" key="1">
    <citation type="submission" date="2008-07" db="EMBL/GenBank/DDBJ databases">
        <authorList>
            <person name="El-Sayed N."/>
            <person name="Caler E."/>
            <person name="Inman J."/>
            <person name="Amedeo P."/>
            <person name="Hass B."/>
            <person name="Wortman J."/>
        </authorList>
    </citation>
    <scope>NUCLEOTIDE SEQUENCE [LARGE SCALE GENOMIC DNA]</scope>
    <source>
        <strain evidence="2">ATCC 50983 / TXsc</strain>
    </source>
</reference>
<dbReference type="InParanoid" id="C5KMI8"/>
<dbReference type="RefSeq" id="XP_002782510.1">
    <property type="nucleotide sequence ID" value="XM_002782464.1"/>
</dbReference>
<dbReference type="GeneID" id="9044320"/>
<dbReference type="EMBL" id="GG674487">
    <property type="protein sequence ID" value="EER14305.1"/>
    <property type="molecule type" value="Genomic_DNA"/>
</dbReference>
<evidence type="ECO:0000313" key="2">
    <source>
        <dbReference type="Proteomes" id="UP000007800"/>
    </source>
</evidence>
<keyword evidence="2" id="KW-1185">Reference proteome</keyword>
<protein>
    <submittedName>
        <fullName evidence="1">Uncharacterized protein</fullName>
    </submittedName>
</protein>
<feature type="non-terminal residue" evidence="1">
    <location>
        <position position="55"/>
    </location>
</feature>
<dbReference type="AlphaFoldDB" id="C5KMI8"/>
<organism evidence="2">
    <name type="scientific">Perkinsus marinus (strain ATCC 50983 / TXsc)</name>
    <dbReference type="NCBI Taxonomy" id="423536"/>
    <lineage>
        <taxon>Eukaryota</taxon>
        <taxon>Sar</taxon>
        <taxon>Alveolata</taxon>
        <taxon>Perkinsozoa</taxon>
        <taxon>Perkinsea</taxon>
        <taxon>Perkinsida</taxon>
        <taxon>Perkinsidae</taxon>
        <taxon>Perkinsus</taxon>
    </lineage>
</organism>